<keyword evidence="4" id="KW-1185">Reference proteome</keyword>
<name>A0A7X2PD05_9SPIO</name>
<proteinExistence type="predicted"/>
<dbReference type="SUPFAM" id="SSF54001">
    <property type="entry name" value="Cysteine proteinases"/>
    <property type="match status" value="1"/>
</dbReference>
<dbReference type="Gene3D" id="3.10.620.30">
    <property type="match status" value="1"/>
</dbReference>
<dbReference type="Proteomes" id="UP000460549">
    <property type="component" value="Unassembled WGS sequence"/>
</dbReference>
<keyword evidence="1" id="KW-1133">Transmembrane helix</keyword>
<dbReference type="EMBL" id="VUNN01000007">
    <property type="protein sequence ID" value="MSU06130.1"/>
    <property type="molecule type" value="Genomic_DNA"/>
</dbReference>
<feature type="transmembrane region" description="Helical" evidence="1">
    <location>
        <begin position="7"/>
        <end position="28"/>
    </location>
</feature>
<keyword evidence="1" id="KW-0472">Membrane</keyword>
<gene>
    <name evidence="3" type="ORF">FYJ80_04985</name>
</gene>
<dbReference type="AlphaFoldDB" id="A0A7X2PD05"/>
<comment type="caution">
    <text evidence="3">The sequence shown here is derived from an EMBL/GenBank/DDBJ whole genome shotgun (WGS) entry which is preliminary data.</text>
</comment>
<accession>A0A7X2PD05</accession>
<evidence type="ECO:0000313" key="4">
    <source>
        <dbReference type="Proteomes" id="UP000460549"/>
    </source>
</evidence>
<keyword evidence="1" id="KW-0812">Transmembrane</keyword>
<dbReference type="InterPro" id="IPR038765">
    <property type="entry name" value="Papain-like_cys_pep_sf"/>
</dbReference>
<feature type="domain" description="Transglutaminase-like" evidence="2">
    <location>
        <begin position="86"/>
        <end position="189"/>
    </location>
</feature>
<protein>
    <submittedName>
        <fullName evidence="3">Transglutaminase domain-containing protein</fullName>
    </submittedName>
</protein>
<dbReference type="Pfam" id="PF01841">
    <property type="entry name" value="Transglut_core"/>
    <property type="match status" value="1"/>
</dbReference>
<reference evidence="3 4" key="1">
    <citation type="submission" date="2019-08" db="EMBL/GenBank/DDBJ databases">
        <title>In-depth cultivation of the pig gut microbiome towards novel bacterial diversity and tailored functional studies.</title>
        <authorList>
            <person name="Wylensek D."/>
            <person name="Hitch T.C.A."/>
            <person name="Clavel T."/>
        </authorList>
    </citation>
    <scope>NUCLEOTIDE SEQUENCE [LARGE SCALE GENOMIC DNA]</scope>
    <source>
        <strain evidence="3 4">NM-380-WT-3C1</strain>
    </source>
</reference>
<organism evidence="3 4">
    <name type="scientific">Bullifex porci</name>
    <dbReference type="NCBI Taxonomy" id="2606638"/>
    <lineage>
        <taxon>Bacteria</taxon>
        <taxon>Pseudomonadati</taxon>
        <taxon>Spirochaetota</taxon>
        <taxon>Spirochaetia</taxon>
        <taxon>Spirochaetales</taxon>
        <taxon>Spirochaetaceae</taxon>
        <taxon>Bullifex</taxon>
    </lineage>
</organism>
<evidence type="ECO:0000256" key="1">
    <source>
        <dbReference type="SAM" id="Phobius"/>
    </source>
</evidence>
<evidence type="ECO:0000259" key="2">
    <source>
        <dbReference type="Pfam" id="PF01841"/>
    </source>
</evidence>
<dbReference type="InterPro" id="IPR002931">
    <property type="entry name" value="Transglutaminase-like"/>
</dbReference>
<evidence type="ECO:0000313" key="3">
    <source>
        <dbReference type="EMBL" id="MSU06130.1"/>
    </source>
</evidence>
<dbReference type="RefSeq" id="WP_154425105.1">
    <property type="nucleotide sequence ID" value="NZ_VUNN01000007.1"/>
</dbReference>
<sequence>MSKRIKVFLVFAILINIIVLSTIFYFSFTDKTIVSYLQNPKEIYILEAGILKNNLITKDGSDISISYDYDSEALLVLKEKYKLEKIAGSGSNLDKALNVMNEFAPRLKHKSDYDNSITIEALPLLEYSLDNKEHGINCKNKAQILLEMLLSLGIPTRKVWIMPYSPYDIDCHVVNEIWDDKLDKWVMLDITNNEYWIDENKTPLSCIEIRENGANMEFCTPIHPFESMEDLEKLQSSYYNDFLYIMKNLVYLEYRDKYGVGEQGNPLIFIPSTFSTNELVISRKALEHK</sequence>